<dbReference type="InterPro" id="IPR014729">
    <property type="entry name" value="Rossmann-like_a/b/a_fold"/>
</dbReference>
<dbReference type="AlphaFoldDB" id="A0A314YZJ6"/>
<dbReference type="PANTHER" id="PTHR45794">
    <property type="entry name" value="LEUCYL-TRNA SYNTHETASE"/>
    <property type="match status" value="1"/>
</dbReference>
<keyword evidence="3 10" id="KW-0436">Ligase</keyword>
<keyword evidence="7" id="KW-0030">Aminoacyl-tRNA synthetase</keyword>
<dbReference type="InterPro" id="IPR004493">
    <property type="entry name" value="Leu-tRNA-synth_Ia_arc/euk"/>
</dbReference>
<dbReference type="SUPFAM" id="SSF52374">
    <property type="entry name" value="Nucleotidylyl transferase"/>
    <property type="match status" value="1"/>
</dbReference>
<evidence type="ECO:0000256" key="2">
    <source>
        <dbReference type="ARBA" id="ARBA00013164"/>
    </source>
</evidence>
<evidence type="ECO:0000256" key="3">
    <source>
        <dbReference type="ARBA" id="ARBA00022598"/>
    </source>
</evidence>
<evidence type="ECO:0000256" key="7">
    <source>
        <dbReference type="ARBA" id="ARBA00023146"/>
    </source>
</evidence>
<proteinExistence type="inferred from homology"/>
<feature type="domain" description="Aminoacyl-tRNA synthetase class Ia" evidence="9">
    <location>
        <begin position="119"/>
        <end position="202"/>
    </location>
</feature>
<dbReference type="OrthoDB" id="10249672at2759"/>
<gene>
    <name evidence="10" type="ORF">Pyn_14055</name>
</gene>
<dbReference type="Proteomes" id="UP000250321">
    <property type="component" value="Unassembled WGS sequence"/>
</dbReference>
<evidence type="ECO:0000256" key="5">
    <source>
        <dbReference type="ARBA" id="ARBA00022840"/>
    </source>
</evidence>
<comment type="caution">
    <text evidence="10">The sequence shown here is derived from an EMBL/GenBank/DDBJ whole genome shotgun (WGS) entry which is preliminary data.</text>
</comment>
<dbReference type="GO" id="GO:0005524">
    <property type="term" value="F:ATP binding"/>
    <property type="evidence" value="ECO:0007669"/>
    <property type="project" value="UniProtKB-KW"/>
</dbReference>
<name>A0A314YZJ6_PRUYE</name>
<dbReference type="PANTHER" id="PTHR45794:SF1">
    <property type="entry name" value="LEUCINE--TRNA LIGASE, CYTOPLASMIC"/>
    <property type="match status" value="1"/>
</dbReference>
<comment type="similarity">
    <text evidence="1">Belongs to the class-I aminoacyl-tRNA synthetase family.</text>
</comment>
<evidence type="ECO:0000256" key="6">
    <source>
        <dbReference type="ARBA" id="ARBA00022917"/>
    </source>
</evidence>
<keyword evidence="5" id="KW-0067">ATP-binding</keyword>
<evidence type="ECO:0000256" key="4">
    <source>
        <dbReference type="ARBA" id="ARBA00022741"/>
    </source>
</evidence>
<dbReference type="InterPro" id="IPR001412">
    <property type="entry name" value="aa-tRNA-synth_I_CS"/>
</dbReference>
<dbReference type="GO" id="GO:0009791">
    <property type="term" value="P:post-embryonic development"/>
    <property type="evidence" value="ECO:0007669"/>
    <property type="project" value="UniProtKB-ARBA"/>
</dbReference>
<keyword evidence="4" id="KW-0547">Nucleotide-binding</keyword>
<dbReference type="EC" id="6.1.1.4" evidence="2"/>
<reference evidence="10 11" key="1">
    <citation type="submission" date="2018-02" db="EMBL/GenBank/DDBJ databases">
        <title>Draft genome of wild Prunus yedoensis var. nudiflora.</title>
        <authorList>
            <person name="Baek S."/>
            <person name="Kim J.-H."/>
            <person name="Choi K."/>
            <person name="Kim G.-B."/>
            <person name="Cho A."/>
            <person name="Jang H."/>
            <person name="Shin C.-H."/>
            <person name="Yu H.-J."/>
            <person name="Mun J.-H."/>
        </authorList>
    </citation>
    <scope>NUCLEOTIDE SEQUENCE [LARGE SCALE GENOMIC DNA]</scope>
    <source>
        <strain evidence="11">cv. Jeju island</strain>
        <tissue evidence="10">Leaf</tissue>
    </source>
</reference>
<dbReference type="GO" id="GO:0006429">
    <property type="term" value="P:leucyl-tRNA aminoacylation"/>
    <property type="evidence" value="ECO:0007669"/>
    <property type="project" value="InterPro"/>
</dbReference>
<organism evidence="10 11">
    <name type="scientific">Prunus yedoensis var. nudiflora</name>
    <dbReference type="NCBI Taxonomy" id="2094558"/>
    <lineage>
        <taxon>Eukaryota</taxon>
        <taxon>Viridiplantae</taxon>
        <taxon>Streptophyta</taxon>
        <taxon>Embryophyta</taxon>
        <taxon>Tracheophyta</taxon>
        <taxon>Spermatophyta</taxon>
        <taxon>Magnoliopsida</taxon>
        <taxon>eudicotyledons</taxon>
        <taxon>Gunneridae</taxon>
        <taxon>Pentapetalae</taxon>
        <taxon>rosids</taxon>
        <taxon>fabids</taxon>
        <taxon>Rosales</taxon>
        <taxon>Rosaceae</taxon>
        <taxon>Amygdaloideae</taxon>
        <taxon>Amygdaleae</taxon>
        <taxon>Prunus</taxon>
    </lineage>
</organism>
<dbReference type="Gene3D" id="3.40.50.620">
    <property type="entry name" value="HUPs"/>
    <property type="match status" value="1"/>
</dbReference>
<dbReference type="GO" id="GO:0004823">
    <property type="term" value="F:leucine-tRNA ligase activity"/>
    <property type="evidence" value="ECO:0007669"/>
    <property type="project" value="UniProtKB-EC"/>
</dbReference>
<evidence type="ECO:0000259" key="9">
    <source>
        <dbReference type="Pfam" id="PF00133"/>
    </source>
</evidence>
<evidence type="ECO:0000313" key="10">
    <source>
        <dbReference type="EMBL" id="PQQ11517.1"/>
    </source>
</evidence>
<keyword evidence="6" id="KW-0648">Protein biosynthesis</keyword>
<evidence type="ECO:0000256" key="1">
    <source>
        <dbReference type="ARBA" id="ARBA00005594"/>
    </source>
</evidence>
<dbReference type="EMBL" id="PJQY01000396">
    <property type="protein sequence ID" value="PQQ11517.1"/>
    <property type="molecule type" value="Genomic_DNA"/>
</dbReference>
<protein>
    <recommendedName>
        <fullName evidence="2">leucine--tRNA ligase</fullName>
        <ecNumber evidence="2">6.1.1.4</ecNumber>
    </recommendedName>
    <alternativeName>
        <fullName evidence="8">Leucyl-tRNA synthetase</fullName>
    </alternativeName>
</protein>
<evidence type="ECO:0000256" key="8">
    <source>
        <dbReference type="ARBA" id="ARBA00030520"/>
    </source>
</evidence>
<dbReference type="Pfam" id="PF00133">
    <property type="entry name" value="tRNA-synt_1"/>
    <property type="match status" value="1"/>
</dbReference>
<dbReference type="InterPro" id="IPR002300">
    <property type="entry name" value="aa-tRNA-synth_Ia"/>
</dbReference>
<dbReference type="GO" id="GO:0048608">
    <property type="term" value="P:reproductive structure development"/>
    <property type="evidence" value="ECO:0007669"/>
    <property type="project" value="UniProtKB-ARBA"/>
</dbReference>
<accession>A0A314YZJ6</accession>
<sequence>MDTASFGSVAYRKLDDWRSRRIAFLSLSRTKGLSRIPTKRGKSASLPPPPFSCKRDLSFLLVNLFLLLEQKRGECSSQDSINTSSGTGTVRFCKAIEMAAEDGKSFVKRDTLKKIEAKIQTLWKEHDVYRAESREKPPKPGEKFFGNFPFPYMNGFLHLGHAFSLSKLEFSARYHKLRGANVLFPFGFHGTGMPIKASADKIAQEIQQFGHPPVFPINEEDQVNQEEVEDANAGAPLETKFKGKKSKAASKSSGQAYQWEIMRSLGLSDSEIFKFCEPSEWLNFFPPLAMEDLKAFGLACDWSRSFITTDRNPYFDKFVRWQMRKLKDKDKIVKAKRYTIYSPMDGQPCADHDRAIGEGVQPQEYTSSKWRWRYLFLLSWECWRGEKCSLLQQH</sequence>
<dbReference type="STRING" id="2094558.A0A314YZJ6"/>
<dbReference type="PROSITE" id="PS00178">
    <property type="entry name" value="AA_TRNA_LIGASE_I"/>
    <property type="match status" value="1"/>
</dbReference>
<evidence type="ECO:0000313" key="11">
    <source>
        <dbReference type="Proteomes" id="UP000250321"/>
    </source>
</evidence>
<keyword evidence="11" id="KW-1185">Reference proteome</keyword>